<accession>A0A433UZC8</accession>
<dbReference type="Proteomes" id="UP000271624">
    <property type="component" value="Unassembled WGS sequence"/>
</dbReference>
<proteinExistence type="predicted"/>
<dbReference type="EMBL" id="RSCL01000027">
    <property type="protein sequence ID" value="RUS99157.1"/>
    <property type="molecule type" value="Genomic_DNA"/>
</dbReference>
<organism evidence="1 2">
    <name type="scientific">Dulcicalothrix desertica PCC 7102</name>
    <dbReference type="NCBI Taxonomy" id="232991"/>
    <lineage>
        <taxon>Bacteria</taxon>
        <taxon>Bacillati</taxon>
        <taxon>Cyanobacteriota</taxon>
        <taxon>Cyanophyceae</taxon>
        <taxon>Nostocales</taxon>
        <taxon>Calotrichaceae</taxon>
        <taxon>Dulcicalothrix</taxon>
    </lineage>
</organism>
<keyword evidence="2" id="KW-1185">Reference proteome</keyword>
<dbReference type="AlphaFoldDB" id="A0A433UZC8"/>
<protein>
    <submittedName>
        <fullName evidence="1">Uncharacterized protein</fullName>
    </submittedName>
</protein>
<dbReference type="InterPro" id="IPR010982">
    <property type="entry name" value="Lambda_DNA-bd_dom_sf"/>
</dbReference>
<comment type="caution">
    <text evidence="1">The sequence shown here is derived from an EMBL/GenBank/DDBJ whole genome shotgun (WGS) entry which is preliminary data.</text>
</comment>
<name>A0A433UZC8_9CYAN</name>
<dbReference type="RefSeq" id="WP_073618492.1">
    <property type="nucleotide sequence ID" value="NZ_RSCL01000027.1"/>
</dbReference>
<evidence type="ECO:0000313" key="1">
    <source>
        <dbReference type="EMBL" id="RUS99157.1"/>
    </source>
</evidence>
<dbReference type="Gene3D" id="1.10.260.40">
    <property type="entry name" value="lambda repressor-like DNA-binding domains"/>
    <property type="match status" value="1"/>
</dbReference>
<reference evidence="1" key="1">
    <citation type="submission" date="2018-12" db="EMBL/GenBank/DDBJ databases">
        <authorList>
            <person name="Will S."/>
            <person name="Neumann-Schaal M."/>
            <person name="Henke P."/>
        </authorList>
    </citation>
    <scope>NUCLEOTIDE SEQUENCE</scope>
    <source>
        <strain evidence="1">PCC 7102</strain>
    </source>
</reference>
<dbReference type="SUPFAM" id="SSF47413">
    <property type="entry name" value="lambda repressor-like DNA-binding domains"/>
    <property type="match status" value="1"/>
</dbReference>
<gene>
    <name evidence="1" type="ORF">DSM106972_078590</name>
</gene>
<dbReference type="OrthoDB" id="516447at2"/>
<evidence type="ECO:0000313" key="2">
    <source>
        <dbReference type="Proteomes" id="UP000271624"/>
    </source>
</evidence>
<dbReference type="GO" id="GO:0003677">
    <property type="term" value="F:DNA binding"/>
    <property type="evidence" value="ECO:0007669"/>
    <property type="project" value="InterPro"/>
</dbReference>
<reference evidence="1" key="2">
    <citation type="journal article" date="2019" name="Genome Biol. Evol.">
        <title>Day and night: Metabolic profiles and evolutionary relationships of six axenic non-marine cyanobacteria.</title>
        <authorList>
            <person name="Will S.E."/>
            <person name="Henke P."/>
            <person name="Boedeker C."/>
            <person name="Huang S."/>
            <person name="Brinkmann H."/>
            <person name="Rohde M."/>
            <person name="Jarek M."/>
            <person name="Friedl T."/>
            <person name="Seufert S."/>
            <person name="Schumacher M."/>
            <person name="Overmann J."/>
            <person name="Neumann-Schaal M."/>
            <person name="Petersen J."/>
        </authorList>
    </citation>
    <scope>NUCLEOTIDE SEQUENCE [LARGE SCALE GENOMIC DNA]</scope>
    <source>
        <strain evidence="1">PCC 7102</strain>
    </source>
</reference>
<sequence length="116" mass="13043">MNFSQALDRTLEKYGISAKWLSEQTGVSQQMISGFRRGQQRIYSDSLERLLAGLPSEAKNYLLCQLGEVDTNKIDIRSLVLSASPTEKAEILNTLANWVLLSKEEIAQNAELVKIR</sequence>